<dbReference type="InterPro" id="IPR011051">
    <property type="entry name" value="RmlC_Cupin_sf"/>
</dbReference>
<dbReference type="Gene3D" id="2.60.120.10">
    <property type="entry name" value="Jelly Rolls"/>
    <property type="match status" value="1"/>
</dbReference>
<keyword evidence="15" id="KW-1185">Reference proteome</keyword>
<organism evidence="14 15">
    <name type="scientific">Kingdonia uniflora</name>
    <dbReference type="NCBI Taxonomy" id="39325"/>
    <lineage>
        <taxon>Eukaryota</taxon>
        <taxon>Viridiplantae</taxon>
        <taxon>Streptophyta</taxon>
        <taxon>Embryophyta</taxon>
        <taxon>Tracheophyta</taxon>
        <taxon>Spermatophyta</taxon>
        <taxon>Magnoliopsida</taxon>
        <taxon>Ranunculales</taxon>
        <taxon>Circaeasteraceae</taxon>
        <taxon>Kingdonia</taxon>
    </lineage>
</organism>
<sequence>MASPVLPLSLLLLFAILSNTFADPVPLQDTCVADLSSGVTINGFVCKPSNKVTADDFFFDGLKNPGRITSPLGTAVTPAFVLSIPGLNTLGASQARVDFAPGGSNPPHIHPRATEMIYILEGELEVGFITTANVLITRTITLGETFVFPKGLVHFQINNGVKNAAMLVSFNSQLPGIQSIAFTLFTASPPVQTMCWLRRFKLGLRRLIILSRDLLRPPIMSFRDLLRSPDNVNWVTYF</sequence>
<evidence type="ECO:0000256" key="6">
    <source>
        <dbReference type="ARBA" id="ARBA00022729"/>
    </source>
</evidence>
<keyword evidence="3 12" id="KW-0052">Apoplast</keyword>
<keyword evidence="5 9" id="KW-0479">Metal-binding</keyword>
<feature type="binding site" evidence="10">
    <location>
        <position position="154"/>
    </location>
    <ligand>
        <name>Mn(2+)</name>
        <dbReference type="ChEBI" id="CHEBI:29035"/>
    </ligand>
</feature>
<dbReference type="GO" id="GO:0048046">
    <property type="term" value="C:apoplast"/>
    <property type="evidence" value="ECO:0007669"/>
    <property type="project" value="UniProtKB-SubCell"/>
</dbReference>
<dbReference type="Proteomes" id="UP000541444">
    <property type="component" value="Unassembled WGS sequence"/>
</dbReference>
<evidence type="ECO:0000256" key="4">
    <source>
        <dbReference type="ARBA" id="ARBA00022525"/>
    </source>
</evidence>
<dbReference type="FunFam" id="2.60.120.10:FF:000025">
    <property type="entry name" value="germin-like protein subfamily 2 member 1"/>
    <property type="match status" value="1"/>
</dbReference>
<dbReference type="AlphaFoldDB" id="A0A7J7LX67"/>
<evidence type="ECO:0000256" key="1">
    <source>
        <dbReference type="ARBA" id="ARBA00004271"/>
    </source>
</evidence>
<dbReference type="PANTHER" id="PTHR31238">
    <property type="entry name" value="GERMIN-LIKE PROTEIN SUBFAMILY 3 MEMBER 3"/>
    <property type="match status" value="1"/>
</dbReference>
<keyword evidence="6 12" id="KW-0732">Signal</keyword>
<feature type="disulfide bond" evidence="11">
    <location>
        <begin position="31"/>
        <end position="46"/>
    </location>
</feature>
<evidence type="ECO:0000256" key="10">
    <source>
        <dbReference type="PIRSR" id="PIRSR601929-2"/>
    </source>
</evidence>
<keyword evidence="8 9" id="KW-0464">Manganese</keyword>
<dbReference type="InterPro" id="IPR006045">
    <property type="entry name" value="Cupin_1"/>
</dbReference>
<evidence type="ECO:0000313" key="15">
    <source>
        <dbReference type="Proteomes" id="UP000541444"/>
    </source>
</evidence>
<feature type="binding site" evidence="9">
    <location>
        <position position="115"/>
    </location>
    <ligand>
        <name>oxalate</name>
        <dbReference type="ChEBI" id="CHEBI:30623"/>
    </ligand>
</feature>
<feature type="domain" description="Cupin type-1" evidence="13">
    <location>
        <begin position="60"/>
        <end position="193"/>
    </location>
</feature>
<dbReference type="GO" id="GO:2000280">
    <property type="term" value="P:regulation of root development"/>
    <property type="evidence" value="ECO:0007669"/>
    <property type="project" value="UniProtKB-ARBA"/>
</dbReference>
<dbReference type="InterPro" id="IPR001929">
    <property type="entry name" value="Germin"/>
</dbReference>
<evidence type="ECO:0000256" key="11">
    <source>
        <dbReference type="PIRSR" id="PIRSR601929-3"/>
    </source>
</evidence>
<evidence type="ECO:0000313" key="14">
    <source>
        <dbReference type="EMBL" id="KAF6147251.1"/>
    </source>
</evidence>
<feature type="signal peptide" evidence="12">
    <location>
        <begin position="1"/>
        <end position="22"/>
    </location>
</feature>
<evidence type="ECO:0000256" key="8">
    <source>
        <dbReference type="ARBA" id="ARBA00023211"/>
    </source>
</evidence>
<evidence type="ECO:0000256" key="3">
    <source>
        <dbReference type="ARBA" id="ARBA00022523"/>
    </source>
</evidence>
<feature type="binding site" evidence="10">
    <location>
        <position position="110"/>
    </location>
    <ligand>
        <name>Mn(2+)</name>
        <dbReference type="ChEBI" id="CHEBI:29035"/>
    </ligand>
</feature>
<evidence type="ECO:0000259" key="13">
    <source>
        <dbReference type="SMART" id="SM00835"/>
    </source>
</evidence>
<accession>A0A7J7LX67</accession>
<feature type="binding site" evidence="9">
    <location>
        <position position="105"/>
    </location>
    <ligand>
        <name>oxalate</name>
        <dbReference type="ChEBI" id="CHEBI:30623"/>
    </ligand>
</feature>
<evidence type="ECO:0000256" key="9">
    <source>
        <dbReference type="PIRSR" id="PIRSR601929-1"/>
    </source>
</evidence>
<dbReference type="GO" id="GO:0010497">
    <property type="term" value="P:plasmodesmata-mediated intercellular transport"/>
    <property type="evidence" value="ECO:0007669"/>
    <property type="project" value="UniProtKB-ARBA"/>
</dbReference>
<feature type="chain" id="PRO_5029935852" description="Germin-like protein" evidence="12">
    <location>
        <begin position="23"/>
        <end position="238"/>
    </location>
</feature>
<proteinExistence type="inferred from homology"/>
<dbReference type="SMART" id="SM00835">
    <property type="entry name" value="Cupin_1"/>
    <property type="match status" value="1"/>
</dbReference>
<feature type="binding site" evidence="10">
    <location>
        <position position="115"/>
    </location>
    <ligand>
        <name>Mn(2+)</name>
        <dbReference type="ChEBI" id="CHEBI:29035"/>
    </ligand>
</feature>
<dbReference type="PROSITE" id="PS00725">
    <property type="entry name" value="GERMIN"/>
    <property type="match status" value="1"/>
</dbReference>
<dbReference type="CDD" id="cd02241">
    <property type="entry name" value="cupin_OxOx"/>
    <property type="match status" value="1"/>
</dbReference>
<gene>
    <name evidence="14" type="ORF">GIB67_004187</name>
</gene>
<evidence type="ECO:0000256" key="7">
    <source>
        <dbReference type="ARBA" id="ARBA00023157"/>
    </source>
</evidence>
<dbReference type="Pfam" id="PF00190">
    <property type="entry name" value="Cupin_1"/>
    <property type="match status" value="1"/>
</dbReference>
<keyword evidence="4 12" id="KW-0964">Secreted</keyword>
<name>A0A7J7LX67_9MAGN</name>
<dbReference type="EMBL" id="JACGCM010001932">
    <property type="protein sequence ID" value="KAF6147251.1"/>
    <property type="molecule type" value="Genomic_DNA"/>
</dbReference>
<dbReference type="GO" id="GO:0009506">
    <property type="term" value="C:plasmodesma"/>
    <property type="evidence" value="ECO:0007669"/>
    <property type="project" value="UniProtKB-ARBA"/>
</dbReference>
<protein>
    <recommendedName>
        <fullName evidence="12">Germin-like protein</fullName>
    </recommendedName>
</protein>
<feature type="binding site" evidence="10">
    <location>
        <position position="108"/>
    </location>
    <ligand>
        <name>Mn(2+)</name>
        <dbReference type="ChEBI" id="CHEBI:29035"/>
    </ligand>
</feature>
<reference evidence="14 15" key="1">
    <citation type="journal article" date="2020" name="IScience">
        <title>Genome Sequencing of the Endangered Kingdonia uniflora (Circaeasteraceae, Ranunculales) Reveals Potential Mechanisms of Evolutionary Specialization.</title>
        <authorList>
            <person name="Sun Y."/>
            <person name="Deng T."/>
            <person name="Zhang A."/>
            <person name="Moore M.J."/>
            <person name="Landis J.B."/>
            <person name="Lin N."/>
            <person name="Zhang H."/>
            <person name="Zhang X."/>
            <person name="Huang J."/>
            <person name="Zhang X."/>
            <person name="Sun H."/>
            <person name="Wang H."/>
        </authorList>
    </citation>
    <scope>NUCLEOTIDE SEQUENCE [LARGE SCALE GENOMIC DNA]</scope>
    <source>
        <strain evidence="14">TB1705</strain>
        <tissue evidence="14">Leaf</tissue>
    </source>
</reference>
<dbReference type="GO" id="GO:0030145">
    <property type="term" value="F:manganese ion binding"/>
    <property type="evidence" value="ECO:0007669"/>
    <property type="project" value="UniProtKB-UniRule"/>
</dbReference>
<feature type="binding site" evidence="9">
    <location>
        <position position="110"/>
    </location>
    <ligand>
        <name>oxalate</name>
        <dbReference type="ChEBI" id="CHEBI:30623"/>
    </ligand>
</feature>
<dbReference type="PRINTS" id="PR00325">
    <property type="entry name" value="GERMIN"/>
</dbReference>
<dbReference type="SUPFAM" id="SSF51182">
    <property type="entry name" value="RmlC-like cupins"/>
    <property type="match status" value="1"/>
</dbReference>
<evidence type="ECO:0000256" key="5">
    <source>
        <dbReference type="ARBA" id="ARBA00022723"/>
    </source>
</evidence>
<dbReference type="InterPro" id="IPR014710">
    <property type="entry name" value="RmlC-like_jellyroll"/>
</dbReference>
<keyword evidence="7 11" id="KW-1015">Disulfide bond</keyword>
<comment type="similarity">
    <text evidence="2 12">Belongs to the germin family.</text>
</comment>
<dbReference type="InterPro" id="IPR019780">
    <property type="entry name" value="Germin_Mn-BS"/>
</dbReference>
<evidence type="ECO:0000256" key="2">
    <source>
        <dbReference type="ARBA" id="ARBA00007456"/>
    </source>
</evidence>
<comment type="caution">
    <text evidence="14">The sequence shown here is derived from an EMBL/GenBank/DDBJ whole genome shotgun (WGS) entry which is preliminary data.</text>
</comment>
<dbReference type="OrthoDB" id="1921208at2759"/>
<evidence type="ECO:0000256" key="12">
    <source>
        <dbReference type="RuleBase" id="RU366015"/>
    </source>
</evidence>
<comment type="subcellular location">
    <subcellularLocation>
        <location evidence="1 12">Secreted</location>
        <location evidence="1 12">Extracellular space</location>
        <location evidence="1 12">Apoplast</location>
    </subcellularLocation>
</comment>